<protein>
    <submittedName>
        <fullName evidence="2">Target of rapamycin complex 1 subunit kog1</fullName>
    </submittedName>
</protein>
<keyword evidence="1" id="KW-0853">WD repeat</keyword>
<dbReference type="GO" id="GO:0030674">
    <property type="term" value="F:protein-macromolecule adaptor activity"/>
    <property type="evidence" value="ECO:0007669"/>
    <property type="project" value="TreeGrafter"/>
</dbReference>
<gene>
    <name evidence="2" type="primary">KOG1_4</name>
    <name evidence="2" type="ORF">H4R20_006208</name>
</gene>
<dbReference type="SUPFAM" id="SSF50978">
    <property type="entry name" value="WD40 repeat-like"/>
    <property type="match status" value="1"/>
</dbReference>
<dbReference type="GO" id="GO:0030307">
    <property type="term" value="P:positive regulation of cell growth"/>
    <property type="evidence" value="ECO:0007669"/>
    <property type="project" value="TreeGrafter"/>
</dbReference>
<dbReference type="PANTHER" id="PTHR12848">
    <property type="entry name" value="REGULATORY-ASSOCIATED PROTEIN OF MTOR"/>
    <property type="match status" value="1"/>
</dbReference>
<dbReference type="InterPro" id="IPR001680">
    <property type="entry name" value="WD40_rpt"/>
</dbReference>
<dbReference type="EMBL" id="JANBUO010002516">
    <property type="protein sequence ID" value="KAJ2794492.1"/>
    <property type="molecule type" value="Genomic_DNA"/>
</dbReference>
<dbReference type="GO" id="GO:0005737">
    <property type="term" value="C:cytoplasm"/>
    <property type="evidence" value="ECO:0007669"/>
    <property type="project" value="TreeGrafter"/>
</dbReference>
<dbReference type="Gene3D" id="2.130.10.10">
    <property type="entry name" value="YVTN repeat-like/Quinoprotein amine dehydrogenase"/>
    <property type="match status" value="1"/>
</dbReference>
<reference evidence="2" key="1">
    <citation type="submission" date="2022-07" db="EMBL/GenBank/DDBJ databases">
        <title>Phylogenomic reconstructions and comparative analyses of Kickxellomycotina fungi.</title>
        <authorList>
            <person name="Reynolds N.K."/>
            <person name="Stajich J.E."/>
            <person name="Barry K."/>
            <person name="Grigoriev I.V."/>
            <person name="Crous P."/>
            <person name="Smith M.E."/>
        </authorList>
    </citation>
    <scope>NUCLEOTIDE SEQUENCE</scope>
    <source>
        <strain evidence="2">NRRL 1565</strain>
    </source>
</reference>
<dbReference type="GO" id="GO:0071230">
    <property type="term" value="P:cellular response to amino acid stimulus"/>
    <property type="evidence" value="ECO:0007669"/>
    <property type="project" value="TreeGrafter"/>
</dbReference>
<dbReference type="Proteomes" id="UP001140094">
    <property type="component" value="Unassembled WGS sequence"/>
</dbReference>
<proteinExistence type="predicted"/>
<dbReference type="GO" id="GO:0010506">
    <property type="term" value="P:regulation of autophagy"/>
    <property type="evidence" value="ECO:0007669"/>
    <property type="project" value="TreeGrafter"/>
</dbReference>
<keyword evidence="3" id="KW-1185">Reference proteome</keyword>
<dbReference type="InterPro" id="IPR036322">
    <property type="entry name" value="WD40_repeat_dom_sf"/>
</dbReference>
<dbReference type="PROSITE" id="PS50082">
    <property type="entry name" value="WD_REPEATS_2"/>
    <property type="match status" value="1"/>
</dbReference>
<dbReference type="GO" id="GO:0009267">
    <property type="term" value="P:cellular response to starvation"/>
    <property type="evidence" value="ECO:0007669"/>
    <property type="project" value="TreeGrafter"/>
</dbReference>
<feature type="repeat" description="WD" evidence="1">
    <location>
        <begin position="16"/>
        <end position="57"/>
    </location>
</feature>
<dbReference type="OrthoDB" id="10262360at2759"/>
<name>A0A9W8LNX2_9FUNG</name>
<comment type="caution">
    <text evidence="2">The sequence shown here is derived from an EMBL/GenBank/DDBJ whole genome shotgun (WGS) entry which is preliminary data.</text>
</comment>
<evidence type="ECO:0000313" key="3">
    <source>
        <dbReference type="Proteomes" id="UP001140094"/>
    </source>
</evidence>
<dbReference type="InterPro" id="IPR004083">
    <property type="entry name" value="Raptor"/>
</dbReference>
<dbReference type="InterPro" id="IPR015943">
    <property type="entry name" value="WD40/YVTN_repeat-like_dom_sf"/>
</dbReference>
<dbReference type="AlphaFoldDB" id="A0A9W8LNX2"/>
<accession>A0A9W8LNX2</accession>
<dbReference type="GO" id="GO:0031929">
    <property type="term" value="P:TOR signaling"/>
    <property type="evidence" value="ECO:0007669"/>
    <property type="project" value="InterPro"/>
</dbReference>
<sequence>MDRRLDARSGAVASWREHSPDAICNVSMRPGQAEVVSAGKNGNLKYWDLRHRESVFTLVDTHTDRPLEHMVAHENAPVIMTSSDANVKMWNQRGNNIGLIPASAKHANGATAAAYVKSLTGYGGANKSQQMVRIVATTMHTYLPVVLMVTDDGRVSYIQPASRASSLAASRASSIM</sequence>
<evidence type="ECO:0000256" key="1">
    <source>
        <dbReference type="PROSITE-ProRule" id="PRU00221"/>
    </source>
</evidence>
<dbReference type="PANTHER" id="PTHR12848:SF16">
    <property type="entry name" value="REGULATORY-ASSOCIATED PROTEIN OF MTOR"/>
    <property type="match status" value="1"/>
</dbReference>
<evidence type="ECO:0000313" key="2">
    <source>
        <dbReference type="EMBL" id="KAJ2794492.1"/>
    </source>
</evidence>
<dbReference type="GO" id="GO:0031931">
    <property type="term" value="C:TORC1 complex"/>
    <property type="evidence" value="ECO:0007669"/>
    <property type="project" value="InterPro"/>
</dbReference>
<organism evidence="2 3">
    <name type="scientific">Coemansia guatemalensis</name>
    <dbReference type="NCBI Taxonomy" id="2761395"/>
    <lineage>
        <taxon>Eukaryota</taxon>
        <taxon>Fungi</taxon>
        <taxon>Fungi incertae sedis</taxon>
        <taxon>Zoopagomycota</taxon>
        <taxon>Kickxellomycotina</taxon>
        <taxon>Kickxellomycetes</taxon>
        <taxon>Kickxellales</taxon>
        <taxon>Kickxellaceae</taxon>
        <taxon>Coemansia</taxon>
    </lineage>
</organism>